<dbReference type="InterPro" id="IPR013783">
    <property type="entry name" value="Ig-like_fold"/>
</dbReference>
<evidence type="ECO:0000256" key="4">
    <source>
        <dbReference type="ARBA" id="ARBA00022729"/>
    </source>
</evidence>
<reference evidence="14 15" key="1">
    <citation type="submission" date="2021-06" db="EMBL/GenBank/DDBJ databases">
        <authorList>
            <person name="Palmer J.M."/>
        </authorList>
    </citation>
    <scope>NUCLEOTIDE SEQUENCE [LARGE SCALE GENOMIC DNA]</scope>
    <source>
        <strain evidence="14 15">GA_2019</strain>
        <tissue evidence="14">Muscle</tissue>
    </source>
</reference>
<evidence type="ECO:0000256" key="11">
    <source>
        <dbReference type="SAM" id="MobiDB-lite"/>
    </source>
</evidence>
<evidence type="ECO:0000313" key="15">
    <source>
        <dbReference type="Proteomes" id="UP001476798"/>
    </source>
</evidence>
<evidence type="ECO:0000256" key="6">
    <source>
        <dbReference type="ARBA" id="ARBA00023136"/>
    </source>
</evidence>
<keyword evidence="15" id="KW-1185">Reference proteome</keyword>
<organism evidence="14 15">
    <name type="scientific">Goodea atripinnis</name>
    <dbReference type="NCBI Taxonomy" id="208336"/>
    <lineage>
        <taxon>Eukaryota</taxon>
        <taxon>Metazoa</taxon>
        <taxon>Chordata</taxon>
        <taxon>Craniata</taxon>
        <taxon>Vertebrata</taxon>
        <taxon>Euteleostomi</taxon>
        <taxon>Actinopterygii</taxon>
        <taxon>Neopterygii</taxon>
        <taxon>Teleostei</taxon>
        <taxon>Neoteleostei</taxon>
        <taxon>Acanthomorphata</taxon>
        <taxon>Ovalentaria</taxon>
        <taxon>Atherinomorphae</taxon>
        <taxon>Cyprinodontiformes</taxon>
        <taxon>Goodeidae</taxon>
        <taxon>Goodea</taxon>
    </lineage>
</organism>
<dbReference type="InterPro" id="IPR007110">
    <property type="entry name" value="Ig-like_dom"/>
</dbReference>
<keyword evidence="9" id="KW-0325">Glycoprotein</keyword>
<feature type="domain" description="Ig-like" evidence="13">
    <location>
        <begin position="34"/>
        <end position="127"/>
    </location>
</feature>
<keyword evidence="7" id="KW-1015">Disulfide bond</keyword>
<accession>A0ABV0Q222</accession>
<dbReference type="Gene3D" id="2.60.40.10">
    <property type="entry name" value="Immunoglobulins"/>
    <property type="match status" value="1"/>
</dbReference>
<evidence type="ECO:0000256" key="10">
    <source>
        <dbReference type="ARBA" id="ARBA00023319"/>
    </source>
</evidence>
<evidence type="ECO:0000256" key="8">
    <source>
        <dbReference type="ARBA" id="ARBA00023170"/>
    </source>
</evidence>
<feature type="signal peptide" evidence="12">
    <location>
        <begin position="1"/>
        <end position="24"/>
    </location>
</feature>
<evidence type="ECO:0000259" key="13">
    <source>
        <dbReference type="PROSITE" id="PS50835"/>
    </source>
</evidence>
<keyword evidence="10" id="KW-0393">Immunoglobulin domain</keyword>
<evidence type="ECO:0000256" key="12">
    <source>
        <dbReference type="SAM" id="SignalP"/>
    </source>
</evidence>
<name>A0ABV0Q222_9TELE</name>
<comment type="caution">
    <text evidence="14">The sequence shown here is derived from an EMBL/GenBank/DDBJ whole genome shotgun (WGS) entry which is preliminary data.</text>
</comment>
<evidence type="ECO:0000256" key="9">
    <source>
        <dbReference type="ARBA" id="ARBA00023180"/>
    </source>
</evidence>
<keyword evidence="3" id="KW-0812">Transmembrane</keyword>
<dbReference type="PROSITE" id="PS50835">
    <property type="entry name" value="IG_LIKE"/>
    <property type="match status" value="1"/>
</dbReference>
<evidence type="ECO:0000256" key="2">
    <source>
        <dbReference type="ARBA" id="ARBA00022475"/>
    </source>
</evidence>
<dbReference type="InterPro" id="IPR051713">
    <property type="entry name" value="T-cell_Activation_Regulation"/>
</dbReference>
<dbReference type="InterPro" id="IPR003599">
    <property type="entry name" value="Ig_sub"/>
</dbReference>
<evidence type="ECO:0000313" key="14">
    <source>
        <dbReference type="EMBL" id="MEQ2189809.1"/>
    </source>
</evidence>
<keyword evidence="8" id="KW-0675">Receptor</keyword>
<keyword evidence="6" id="KW-0472">Membrane</keyword>
<dbReference type="Proteomes" id="UP001476798">
    <property type="component" value="Unassembled WGS sequence"/>
</dbReference>
<dbReference type="PANTHER" id="PTHR25466:SF14">
    <property type="entry name" value="BUTYROPHILIN SUBFAMILY 2 MEMBER A2-LIKE-RELATED"/>
    <property type="match status" value="1"/>
</dbReference>
<evidence type="ECO:0000256" key="7">
    <source>
        <dbReference type="ARBA" id="ARBA00023157"/>
    </source>
</evidence>
<feature type="region of interest" description="Disordered" evidence="11">
    <location>
        <begin position="122"/>
        <end position="141"/>
    </location>
</feature>
<dbReference type="Pfam" id="PF07686">
    <property type="entry name" value="V-set"/>
    <property type="match status" value="1"/>
</dbReference>
<feature type="chain" id="PRO_5045728014" description="Ig-like domain-containing protein" evidence="12">
    <location>
        <begin position="25"/>
        <end position="162"/>
    </location>
</feature>
<evidence type="ECO:0000256" key="3">
    <source>
        <dbReference type="ARBA" id="ARBA00022692"/>
    </source>
</evidence>
<dbReference type="InterPro" id="IPR013106">
    <property type="entry name" value="Ig_V-set"/>
</dbReference>
<gene>
    <name evidence="14" type="ORF">GOODEAATRI_029159</name>
</gene>
<keyword evidence="5" id="KW-1133">Transmembrane helix</keyword>
<dbReference type="InterPro" id="IPR036179">
    <property type="entry name" value="Ig-like_dom_sf"/>
</dbReference>
<sequence>MMKLVVSGVHTLMSLLLYVNSGICQDSVISGFVGEDILLPCVYKNPVPVHVFWRINDVDAVLDIINSNPSTATQIAKYRRRVFSFPKEYSNGNFSIVIKKLQLDDANLYECKIPDADRPKSVKLQVSDQDKERKTMPPPADGAAASNLSVVLLSAVSLLICF</sequence>
<keyword evidence="2" id="KW-1003">Cell membrane</keyword>
<dbReference type="EMBL" id="JAHRIO010094189">
    <property type="protein sequence ID" value="MEQ2189809.1"/>
    <property type="molecule type" value="Genomic_DNA"/>
</dbReference>
<keyword evidence="4 12" id="KW-0732">Signal</keyword>
<dbReference type="PANTHER" id="PTHR25466">
    <property type="entry name" value="T-LYMPHOCYTE ACTIVATION ANTIGEN"/>
    <property type="match status" value="1"/>
</dbReference>
<evidence type="ECO:0000256" key="5">
    <source>
        <dbReference type="ARBA" id="ARBA00022989"/>
    </source>
</evidence>
<dbReference type="SMART" id="SM00409">
    <property type="entry name" value="IG"/>
    <property type="match status" value="1"/>
</dbReference>
<proteinExistence type="predicted"/>
<dbReference type="SUPFAM" id="SSF48726">
    <property type="entry name" value="Immunoglobulin"/>
    <property type="match status" value="1"/>
</dbReference>
<evidence type="ECO:0000256" key="1">
    <source>
        <dbReference type="ARBA" id="ARBA00004251"/>
    </source>
</evidence>
<comment type="subcellular location">
    <subcellularLocation>
        <location evidence="1">Cell membrane</location>
        <topology evidence="1">Single-pass type I membrane protein</topology>
    </subcellularLocation>
</comment>
<protein>
    <recommendedName>
        <fullName evidence="13">Ig-like domain-containing protein</fullName>
    </recommendedName>
</protein>